<sequence length="333" mass="35403">MEEPVMAGRARRTRATTVILRGALATSIVLATAQALAPPPARAAEPTPNLSQSIAADQPLATGRVELSAGHIDIGPRYVDDRWTLLIHDGTQAQPVWRDPDDTLLRVSDAAQQTVPDDPAYAFLGIEAGQQAYVVPQVQVQDVVWLGWNTQDPRVMQTIDRGVTLTLLGVRGPGTLTTYLQSGNFAPPQPLWRSAESTAQPFWVEVNTHTHANWVFSAPGVYLVAVQVSADLVNGEEVSATRTLRFAVGDATSADEAFAATADIAAPAGQEPPGQEPVGADNRTGGSQTPLITVLAGTAVVLAVGLVVLLLRGRGARRRAERERAIAAPEDQR</sequence>
<accession>A0A6M1LBX7</accession>
<evidence type="ECO:0000313" key="3">
    <source>
        <dbReference type="EMBL" id="NGM15843.1"/>
    </source>
</evidence>
<proteinExistence type="predicted"/>
<dbReference type="NCBIfam" id="NF038134">
    <property type="entry name" value="choice_anch_M"/>
    <property type="match status" value="1"/>
</dbReference>
<organism evidence="3 4">
    <name type="scientific">Verrucosispora sioxanthis</name>
    <dbReference type="NCBI Taxonomy" id="2499994"/>
    <lineage>
        <taxon>Bacteria</taxon>
        <taxon>Bacillati</taxon>
        <taxon>Actinomycetota</taxon>
        <taxon>Actinomycetes</taxon>
        <taxon>Micromonosporales</taxon>
        <taxon>Micromonosporaceae</taxon>
        <taxon>Micromonospora</taxon>
    </lineage>
</organism>
<feature type="transmembrane region" description="Helical" evidence="1">
    <location>
        <begin position="291"/>
        <end position="311"/>
    </location>
</feature>
<dbReference type="InterPro" id="IPR022435">
    <property type="entry name" value="Surface-anchored_actinobac"/>
</dbReference>
<feature type="signal peptide" evidence="2">
    <location>
        <begin position="1"/>
        <end position="43"/>
    </location>
</feature>
<keyword evidence="4" id="KW-1185">Reference proteome</keyword>
<evidence type="ECO:0000256" key="1">
    <source>
        <dbReference type="SAM" id="Phobius"/>
    </source>
</evidence>
<protein>
    <recommendedName>
        <fullName evidence="5">Surface-anchored protein</fullName>
    </recommendedName>
</protein>
<keyword evidence="2" id="KW-0732">Signal</keyword>
<name>A0A6M1LBX7_9ACTN</name>
<evidence type="ECO:0000313" key="4">
    <source>
        <dbReference type="Proteomes" id="UP000478148"/>
    </source>
</evidence>
<dbReference type="Proteomes" id="UP000478148">
    <property type="component" value="Unassembled WGS sequence"/>
</dbReference>
<dbReference type="NCBIfam" id="TIGR03769">
    <property type="entry name" value="P_ac_wall_RPT"/>
    <property type="match status" value="1"/>
</dbReference>
<keyword evidence="1" id="KW-0812">Transmembrane</keyword>
<reference evidence="3 4" key="1">
    <citation type="submission" date="2020-02" db="EMBL/GenBank/DDBJ databases">
        <title>Draft Genome Sequence of Verrucosispora sp. Strain CWR15, Isolated from Gulf of Mexico Sponge.</title>
        <authorList>
            <person name="Kennedy S.J."/>
            <person name="Cella E."/>
            <person name="Azarian T."/>
            <person name="Baker B.J."/>
            <person name="Shaw L.N."/>
        </authorList>
    </citation>
    <scope>NUCLEOTIDE SEQUENCE [LARGE SCALE GENOMIC DNA]</scope>
    <source>
        <strain evidence="3 4">CWR15</strain>
    </source>
</reference>
<comment type="caution">
    <text evidence="3">The sequence shown here is derived from an EMBL/GenBank/DDBJ whole genome shotgun (WGS) entry which is preliminary data.</text>
</comment>
<feature type="chain" id="PRO_5027016404" description="Surface-anchored protein" evidence="2">
    <location>
        <begin position="44"/>
        <end position="333"/>
    </location>
</feature>
<dbReference type="AlphaFoldDB" id="A0A6M1LBX7"/>
<dbReference type="EMBL" id="SAIY01000011">
    <property type="protein sequence ID" value="NGM15843.1"/>
    <property type="molecule type" value="Genomic_DNA"/>
</dbReference>
<keyword evidence="1" id="KW-0472">Membrane</keyword>
<evidence type="ECO:0008006" key="5">
    <source>
        <dbReference type="Google" id="ProtNLM"/>
    </source>
</evidence>
<gene>
    <name evidence="3" type="ORF">ENC19_26015</name>
</gene>
<evidence type="ECO:0000256" key="2">
    <source>
        <dbReference type="SAM" id="SignalP"/>
    </source>
</evidence>
<keyword evidence="1" id="KW-1133">Transmembrane helix</keyword>